<dbReference type="EMBL" id="JAIWYP010000001">
    <property type="protein sequence ID" value="KAH3889253.1"/>
    <property type="molecule type" value="Genomic_DNA"/>
</dbReference>
<comment type="caution">
    <text evidence="1">The sequence shown here is derived from an EMBL/GenBank/DDBJ whole genome shotgun (WGS) entry which is preliminary data.</text>
</comment>
<dbReference type="EMBL" id="JAIWYP010000001">
    <property type="protein sequence ID" value="KAH3889255.1"/>
    <property type="molecule type" value="Genomic_DNA"/>
</dbReference>
<gene>
    <name evidence="1" type="ORF">DPMN_013305</name>
    <name evidence="2" type="ORF">DPMN_013307</name>
</gene>
<dbReference type="Proteomes" id="UP000828390">
    <property type="component" value="Unassembled WGS sequence"/>
</dbReference>
<evidence type="ECO:0000313" key="2">
    <source>
        <dbReference type="EMBL" id="KAH3889255.1"/>
    </source>
</evidence>
<proteinExistence type="predicted"/>
<evidence type="ECO:0000313" key="1">
    <source>
        <dbReference type="EMBL" id="KAH3889253.1"/>
    </source>
</evidence>
<protein>
    <submittedName>
        <fullName evidence="1">Uncharacterized protein</fullName>
    </submittedName>
</protein>
<sequence length="57" mass="6926">MRREIAFHWRQLKHDPQSPIADTWTFDENIFIKLKNQEQKIKITSIQELSEFGLKQI</sequence>
<reference evidence="1" key="1">
    <citation type="journal article" date="2019" name="bioRxiv">
        <title>The Genome of the Zebra Mussel, Dreissena polymorpha: A Resource for Invasive Species Research.</title>
        <authorList>
            <person name="McCartney M.A."/>
            <person name="Auch B."/>
            <person name="Kono T."/>
            <person name="Mallez S."/>
            <person name="Zhang Y."/>
            <person name="Obille A."/>
            <person name="Becker A."/>
            <person name="Abrahante J.E."/>
            <person name="Garbe J."/>
            <person name="Badalamenti J.P."/>
            <person name="Herman A."/>
            <person name="Mangelson H."/>
            <person name="Liachko I."/>
            <person name="Sullivan S."/>
            <person name="Sone E.D."/>
            <person name="Koren S."/>
            <person name="Silverstein K.A.T."/>
            <person name="Beckman K.B."/>
            <person name="Gohl D.M."/>
        </authorList>
    </citation>
    <scope>NUCLEOTIDE SEQUENCE</scope>
    <source>
        <strain evidence="1">Duluth1</strain>
        <tissue evidence="1">Whole animal</tissue>
    </source>
</reference>
<accession>A0A9D4N7G0</accession>
<keyword evidence="3" id="KW-1185">Reference proteome</keyword>
<reference evidence="1" key="2">
    <citation type="submission" date="2020-11" db="EMBL/GenBank/DDBJ databases">
        <authorList>
            <person name="McCartney M.A."/>
            <person name="Auch B."/>
            <person name="Kono T."/>
            <person name="Mallez S."/>
            <person name="Becker A."/>
            <person name="Gohl D.M."/>
            <person name="Silverstein K.A.T."/>
            <person name="Koren S."/>
            <person name="Bechman K.B."/>
            <person name="Herman A."/>
            <person name="Abrahante J.E."/>
            <person name="Garbe J."/>
        </authorList>
    </citation>
    <scope>NUCLEOTIDE SEQUENCE</scope>
    <source>
        <strain evidence="1">Duluth1</strain>
        <tissue evidence="1">Whole animal</tissue>
    </source>
</reference>
<dbReference type="AlphaFoldDB" id="A0A9D4N7G0"/>
<organism evidence="1 3">
    <name type="scientific">Dreissena polymorpha</name>
    <name type="common">Zebra mussel</name>
    <name type="synonym">Mytilus polymorpha</name>
    <dbReference type="NCBI Taxonomy" id="45954"/>
    <lineage>
        <taxon>Eukaryota</taxon>
        <taxon>Metazoa</taxon>
        <taxon>Spiralia</taxon>
        <taxon>Lophotrochozoa</taxon>
        <taxon>Mollusca</taxon>
        <taxon>Bivalvia</taxon>
        <taxon>Autobranchia</taxon>
        <taxon>Heteroconchia</taxon>
        <taxon>Euheterodonta</taxon>
        <taxon>Imparidentia</taxon>
        <taxon>Neoheterodontei</taxon>
        <taxon>Myida</taxon>
        <taxon>Dreissenoidea</taxon>
        <taxon>Dreissenidae</taxon>
        <taxon>Dreissena</taxon>
    </lineage>
</organism>
<evidence type="ECO:0000313" key="3">
    <source>
        <dbReference type="Proteomes" id="UP000828390"/>
    </source>
</evidence>
<name>A0A9D4N7G0_DREPO</name>